<dbReference type="InterPro" id="IPR027268">
    <property type="entry name" value="Peptidase_M4/M1_CTD_sf"/>
</dbReference>
<dbReference type="InterPro" id="IPR001930">
    <property type="entry name" value="Peptidase_M1"/>
</dbReference>
<dbReference type="Proteomes" id="UP000827092">
    <property type="component" value="Unassembled WGS sequence"/>
</dbReference>
<evidence type="ECO:0000256" key="7">
    <source>
        <dbReference type="ARBA" id="ARBA00022723"/>
    </source>
</evidence>
<name>A0AAV6V239_9ARAC</name>
<dbReference type="FunFam" id="2.60.40.1730:FF:000004">
    <property type="entry name" value="Leukotriene A(4) hydrolase"/>
    <property type="match status" value="1"/>
</dbReference>
<dbReference type="InterPro" id="IPR016024">
    <property type="entry name" value="ARM-type_fold"/>
</dbReference>
<keyword evidence="14" id="KW-0434">Leukotriene biosynthesis</keyword>
<dbReference type="SUPFAM" id="SSF48371">
    <property type="entry name" value="ARM repeat"/>
    <property type="match status" value="1"/>
</dbReference>
<dbReference type="InterPro" id="IPR049980">
    <property type="entry name" value="LTA4H_cat"/>
</dbReference>
<dbReference type="Gene3D" id="2.60.40.1730">
    <property type="entry name" value="tricorn interacting facor f3 domain"/>
    <property type="match status" value="1"/>
</dbReference>
<dbReference type="Pfam" id="PF01433">
    <property type="entry name" value="Peptidase_M1"/>
    <property type="match status" value="1"/>
</dbReference>
<dbReference type="GO" id="GO:0005886">
    <property type="term" value="C:plasma membrane"/>
    <property type="evidence" value="ECO:0007669"/>
    <property type="project" value="UniProtKB-SubCell"/>
</dbReference>
<dbReference type="CDD" id="cd09599">
    <property type="entry name" value="M1_LTA4H"/>
    <property type="match status" value="1"/>
</dbReference>
<comment type="subcellular location">
    <subcellularLocation>
        <location evidence="2">Cell membrane</location>
        <topology evidence="2">Lipid-anchor</topology>
        <topology evidence="2">GPI-anchor</topology>
    </subcellularLocation>
    <subcellularLocation>
        <location evidence="1 14">Cytoplasm</location>
    </subcellularLocation>
</comment>
<evidence type="ECO:0000256" key="3">
    <source>
        <dbReference type="ARBA" id="ARBA00004716"/>
    </source>
</evidence>
<organism evidence="16 17">
    <name type="scientific">Oedothorax gibbosus</name>
    <dbReference type="NCBI Taxonomy" id="931172"/>
    <lineage>
        <taxon>Eukaryota</taxon>
        <taxon>Metazoa</taxon>
        <taxon>Ecdysozoa</taxon>
        <taxon>Arthropoda</taxon>
        <taxon>Chelicerata</taxon>
        <taxon>Arachnida</taxon>
        <taxon>Araneae</taxon>
        <taxon>Araneomorphae</taxon>
        <taxon>Entelegynae</taxon>
        <taxon>Araneoidea</taxon>
        <taxon>Linyphiidae</taxon>
        <taxon>Erigoninae</taxon>
        <taxon>Oedothorax</taxon>
    </lineage>
</organism>
<keyword evidence="6 14" id="KW-0645">Protease</keyword>
<evidence type="ECO:0000256" key="13">
    <source>
        <dbReference type="PIRSR" id="PIRSR612777-3"/>
    </source>
</evidence>
<evidence type="ECO:0000256" key="5">
    <source>
        <dbReference type="ARBA" id="ARBA00022490"/>
    </source>
</evidence>
<evidence type="ECO:0000256" key="4">
    <source>
        <dbReference type="ARBA" id="ARBA00010136"/>
    </source>
</evidence>
<evidence type="ECO:0000259" key="15">
    <source>
        <dbReference type="SMART" id="SM01263"/>
    </source>
</evidence>
<dbReference type="GO" id="GO:0070006">
    <property type="term" value="F:metalloaminopeptidase activity"/>
    <property type="evidence" value="ECO:0007669"/>
    <property type="project" value="UniProtKB-ARBA"/>
</dbReference>
<dbReference type="SUPFAM" id="SSF63737">
    <property type="entry name" value="Leukotriene A4 hydrolase N-terminal domain"/>
    <property type="match status" value="1"/>
</dbReference>
<evidence type="ECO:0000256" key="10">
    <source>
        <dbReference type="ARBA" id="ARBA00023049"/>
    </source>
</evidence>
<dbReference type="InterPro" id="IPR045357">
    <property type="entry name" value="Aminopeptidase_N-like_N"/>
</dbReference>
<dbReference type="FunFam" id="1.10.390.10:FF:000003">
    <property type="entry name" value="Leukotriene A(4) hydrolase"/>
    <property type="match status" value="1"/>
</dbReference>
<feature type="active site" description="Proton acceptor" evidence="11">
    <location>
        <position position="298"/>
    </location>
</feature>
<dbReference type="GO" id="GO:0004301">
    <property type="term" value="F:epoxide hydrolase activity"/>
    <property type="evidence" value="ECO:0007669"/>
    <property type="project" value="TreeGrafter"/>
</dbReference>
<comment type="caution">
    <text evidence="16">The sequence shown here is derived from an EMBL/GenBank/DDBJ whole genome shotgun (WGS) entry which is preliminary data.</text>
</comment>
<gene>
    <name evidence="16" type="ORF">JTE90_018495</name>
</gene>
<dbReference type="Gene3D" id="1.10.390.10">
    <property type="entry name" value="Neutral Protease Domain 2"/>
    <property type="match status" value="1"/>
</dbReference>
<comment type="pathway">
    <text evidence="3 14">Lipid metabolism; leukotriene B4 biosynthesis.</text>
</comment>
<keyword evidence="7 13" id="KW-0479">Metal-binding</keyword>
<evidence type="ECO:0000256" key="12">
    <source>
        <dbReference type="PIRSR" id="PIRSR612777-2"/>
    </source>
</evidence>
<feature type="binding site" evidence="12">
    <location>
        <begin position="565"/>
        <end position="567"/>
    </location>
    <ligand>
        <name>a peptide</name>
        <dbReference type="ChEBI" id="CHEBI:60466"/>
    </ligand>
</feature>
<evidence type="ECO:0000256" key="1">
    <source>
        <dbReference type="ARBA" id="ARBA00004496"/>
    </source>
</evidence>
<reference evidence="16 17" key="1">
    <citation type="journal article" date="2022" name="Nat. Ecol. Evol.">
        <title>A masculinizing supergene underlies an exaggerated male reproductive morph in a spider.</title>
        <authorList>
            <person name="Hendrickx F."/>
            <person name="De Corte Z."/>
            <person name="Sonet G."/>
            <person name="Van Belleghem S.M."/>
            <person name="Kostlbacher S."/>
            <person name="Vangestel C."/>
        </authorList>
    </citation>
    <scope>NUCLEOTIDE SEQUENCE [LARGE SCALE GENOMIC DNA]</scope>
    <source>
        <strain evidence="16">W744_W776</strain>
    </source>
</reference>
<dbReference type="GO" id="GO:0004463">
    <property type="term" value="F:leukotriene-A4 hydrolase activity"/>
    <property type="evidence" value="ECO:0007669"/>
    <property type="project" value="UniProtKB-EC"/>
</dbReference>
<comment type="catalytic activity">
    <reaction evidence="14">
        <text>leukotriene A4 + H2O = leukotriene B4</text>
        <dbReference type="Rhea" id="RHEA:22324"/>
        <dbReference type="ChEBI" id="CHEBI:15377"/>
        <dbReference type="ChEBI" id="CHEBI:57461"/>
        <dbReference type="ChEBI" id="CHEBI:57463"/>
        <dbReference type="EC" id="3.3.2.6"/>
    </reaction>
</comment>
<evidence type="ECO:0000256" key="6">
    <source>
        <dbReference type="ARBA" id="ARBA00022670"/>
    </source>
</evidence>
<keyword evidence="5 14" id="KW-0963">Cytoplasm</keyword>
<feature type="active site" description="Proton donor" evidence="11">
    <location>
        <position position="386"/>
    </location>
</feature>
<dbReference type="GO" id="GO:0008270">
    <property type="term" value="F:zinc ion binding"/>
    <property type="evidence" value="ECO:0007669"/>
    <property type="project" value="InterPro"/>
</dbReference>
<dbReference type="NCBIfam" id="TIGR02411">
    <property type="entry name" value="leuko_A4_hydro"/>
    <property type="match status" value="1"/>
</dbReference>
<dbReference type="GO" id="GO:0006508">
    <property type="term" value="P:proteolysis"/>
    <property type="evidence" value="ECO:0007669"/>
    <property type="project" value="UniProtKB-KW"/>
</dbReference>
<sequence>MGKRLSENDPNSYSNPEDCIVTDLDLNLEVDFKKHILSGYVDISIDRENPKADLILDTQDLIIKGVKNKNSNTKVNFTLDEPHEKFGSKLEIKLPKRATKKLAIRIEYETSPHSSALQWLEPEQTMGKKHPYMFSMCQAIHARSLIPCQDTPGVKAPYTATITAPYELTVLMSAVRNGEEMDEDPFMKKYKFVQKVPIPSYLFAIVIGCLDSRKIGPRSNVWAESEIVEKAAEDFSETEKLLLIAEELLGEYVWEVYDLLVLPPSFSYGGMENPCLTFVTPTLLTGDKSLALDTIAHEIIHSWIGNLVTNKNFEHFWLNEGFTKYFECKILGRLHGEPHRHFHCIGGWNDLEYTVMTEFNETHDFTKLVVDLTDFDPDESFSSVPYEKGSAFLFYLETLLGKPEFEKFLKSYIDEYKYKSIDTDTWKSYLYKYFSDKEDVLNTVDWNAWLYAPGMPPLKPDYDCSMVQKCIDLCKLWSEANDNELGQFSSKDIEEFSSYQICEFLAFLLKEEPLSSTKVEKMFEIYKLREQRNAEARLKWIRVGLVAQWKDIIPDAFEFINEQGRMKFVRPIYRDLYAWEETRERAIANYKEHAPEMMHATRQGIAKDIHVIMD</sequence>
<feature type="binding site" evidence="13">
    <location>
        <position position="320"/>
    </location>
    <ligand>
        <name>Zn(2+)</name>
        <dbReference type="ChEBI" id="CHEBI:29105"/>
        <note>catalytic</note>
    </ligand>
</feature>
<dbReference type="InterPro" id="IPR034015">
    <property type="entry name" value="M1_LTA4H"/>
</dbReference>
<evidence type="ECO:0000256" key="14">
    <source>
        <dbReference type="RuleBase" id="RU361141"/>
    </source>
</evidence>
<accession>A0AAV6V239</accession>
<keyword evidence="8 14" id="KW-0378">Hydrolase</keyword>
<proteinExistence type="inferred from homology"/>
<feature type="binding site" evidence="13">
    <location>
        <position position="301"/>
    </location>
    <ligand>
        <name>Zn(2+)</name>
        <dbReference type="ChEBI" id="CHEBI:29105"/>
        <note>catalytic</note>
    </ligand>
</feature>
<dbReference type="Gene3D" id="1.25.40.320">
    <property type="entry name" value="Peptidase M1, leukotriene A4 hydrolase/aminopeptidase C-terminal domain"/>
    <property type="match status" value="1"/>
</dbReference>
<dbReference type="GO" id="GO:0005829">
    <property type="term" value="C:cytosol"/>
    <property type="evidence" value="ECO:0007669"/>
    <property type="project" value="TreeGrafter"/>
</dbReference>
<keyword evidence="10 14" id="KW-0482">Metalloprotease</keyword>
<dbReference type="InterPro" id="IPR042097">
    <property type="entry name" value="Aminopeptidase_N-like_N_sf"/>
</dbReference>
<dbReference type="PANTHER" id="PTHR45726:SF3">
    <property type="entry name" value="LEUKOTRIENE A-4 HYDROLASE"/>
    <property type="match status" value="1"/>
</dbReference>
<dbReference type="InterPro" id="IPR014782">
    <property type="entry name" value="Peptidase_M1_dom"/>
</dbReference>
<dbReference type="EMBL" id="JAFNEN010000208">
    <property type="protein sequence ID" value="KAG8189646.1"/>
    <property type="molecule type" value="Genomic_DNA"/>
</dbReference>
<dbReference type="GO" id="GO:0019370">
    <property type="term" value="P:leukotriene biosynthetic process"/>
    <property type="evidence" value="ECO:0007669"/>
    <property type="project" value="UniProtKB-KW"/>
</dbReference>
<dbReference type="EC" id="3.3.2.6" evidence="14"/>
<evidence type="ECO:0000313" key="16">
    <source>
        <dbReference type="EMBL" id="KAG8189646.1"/>
    </source>
</evidence>
<keyword evidence="9 13" id="KW-0862">Zinc</keyword>
<evidence type="ECO:0000256" key="9">
    <source>
        <dbReference type="ARBA" id="ARBA00022833"/>
    </source>
</evidence>
<dbReference type="PRINTS" id="PR00756">
    <property type="entry name" value="ALADIPTASE"/>
</dbReference>
<dbReference type="SUPFAM" id="SSF55486">
    <property type="entry name" value="Metalloproteases ('zincins'), catalytic domain"/>
    <property type="match status" value="1"/>
</dbReference>
<dbReference type="FunFam" id="3.30.2010.30:FF:000001">
    <property type="entry name" value="Leukotriene A(4) hydrolase"/>
    <property type="match status" value="1"/>
</dbReference>
<dbReference type="Gene3D" id="3.30.2010.30">
    <property type="match status" value="1"/>
</dbReference>
<evidence type="ECO:0000313" key="17">
    <source>
        <dbReference type="Proteomes" id="UP000827092"/>
    </source>
</evidence>
<dbReference type="GO" id="GO:0043171">
    <property type="term" value="P:peptide catabolic process"/>
    <property type="evidence" value="ECO:0007669"/>
    <property type="project" value="TreeGrafter"/>
</dbReference>
<comment type="cofactor">
    <cofactor evidence="13 14">
        <name>Zn(2+)</name>
        <dbReference type="ChEBI" id="CHEBI:29105"/>
    </cofactor>
    <text evidence="13 14">Binds 1 zinc ion per subunit.</text>
</comment>
<dbReference type="AlphaFoldDB" id="A0AAV6V239"/>
<dbReference type="PANTHER" id="PTHR45726">
    <property type="entry name" value="LEUKOTRIENE A-4 HYDROLASE"/>
    <property type="match status" value="1"/>
</dbReference>
<evidence type="ECO:0000256" key="8">
    <source>
        <dbReference type="ARBA" id="ARBA00022801"/>
    </source>
</evidence>
<dbReference type="Pfam" id="PF09127">
    <property type="entry name" value="Leuk-A4-hydro_C"/>
    <property type="match status" value="1"/>
</dbReference>
<dbReference type="InterPro" id="IPR015211">
    <property type="entry name" value="Peptidase_M1_C"/>
</dbReference>
<keyword evidence="17" id="KW-1185">Reference proteome</keyword>
<evidence type="ECO:0000256" key="11">
    <source>
        <dbReference type="PIRSR" id="PIRSR612777-1"/>
    </source>
</evidence>
<dbReference type="InterPro" id="IPR012777">
    <property type="entry name" value="LTA4H"/>
</dbReference>
<dbReference type="FunFam" id="1.25.40.320:FF:000001">
    <property type="entry name" value="Leukotriene A(4) hydrolase"/>
    <property type="match status" value="1"/>
</dbReference>
<protein>
    <recommendedName>
        <fullName evidence="14">Leukotriene A(4) hydrolase</fullName>
        <shortName evidence="14">LTA-4 hydrolase</shortName>
        <ecNumber evidence="14">3.3.2.6</ecNumber>
    </recommendedName>
</protein>
<comment type="similarity">
    <text evidence="4 14">Belongs to the peptidase M1 family.</text>
</comment>
<dbReference type="InterPro" id="IPR038502">
    <property type="entry name" value="M1_LTA-4_hydro/amino_C_sf"/>
</dbReference>
<dbReference type="Pfam" id="PF17900">
    <property type="entry name" value="Peptidase_M1_N"/>
    <property type="match status" value="1"/>
</dbReference>
<feature type="domain" description="Peptidase M1 leukotriene A4 hydrolase/aminopeptidase C-terminal" evidence="15">
    <location>
        <begin position="465"/>
        <end position="609"/>
    </location>
</feature>
<evidence type="ECO:0000256" key="2">
    <source>
        <dbReference type="ARBA" id="ARBA00004609"/>
    </source>
</evidence>
<feature type="binding site" evidence="13">
    <location>
        <position position="297"/>
    </location>
    <ligand>
        <name>Zn(2+)</name>
        <dbReference type="ChEBI" id="CHEBI:29105"/>
        <note>catalytic</note>
    </ligand>
</feature>
<dbReference type="SMART" id="SM01263">
    <property type="entry name" value="Leuk-A4-hydro_C"/>
    <property type="match status" value="1"/>
</dbReference>